<dbReference type="AlphaFoldDB" id="A0A2M8S624"/>
<dbReference type="InterPro" id="IPR017853">
    <property type="entry name" value="GH"/>
</dbReference>
<dbReference type="GO" id="GO:0016052">
    <property type="term" value="P:carbohydrate catabolic process"/>
    <property type="evidence" value="ECO:0007669"/>
    <property type="project" value="InterPro"/>
</dbReference>
<name>A0A2M8S624_9PAST</name>
<dbReference type="Pfam" id="PF02065">
    <property type="entry name" value="Melibiase"/>
    <property type="match status" value="1"/>
</dbReference>
<comment type="caution">
    <text evidence="9">The sequence shown here is derived from an EMBL/GenBank/DDBJ whole genome shotgun (WGS) entry which is preliminary data.</text>
</comment>
<dbReference type="EC" id="3.2.1.22" evidence="2 5"/>
<proteinExistence type="inferred from homology"/>
<evidence type="ECO:0000256" key="5">
    <source>
        <dbReference type="PIRNR" id="PIRNR005536"/>
    </source>
</evidence>
<evidence type="ECO:0000256" key="3">
    <source>
        <dbReference type="ARBA" id="ARBA00022801"/>
    </source>
</evidence>
<feature type="binding site" evidence="7">
    <location>
        <begin position="328"/>
        <end position="329"/>
    </location>
    <ligand>
        <name>substrate</name>
    </ligand>
</feature>
<reference evidence="9 10" key="1">
    <citation type="submission" date="2017-11" db="EMBL/GenBank/DDBJ databases">
        <title>Reclassification of Bisgaard taxon 7 as Conservatibacter flavescens gen. nov., sp. nov.</title>
        <authorList>
            <person name="Christensen H."/>
        </authorList>
    </citation>
    <scope>NUCLEOTIDE SEQUENCE [LARGE SCALE GENOMIC DNA]</scope>
    <source>
        <strain evidence="9 10">7_4</strain>
    </source>
</reference>
<keyword evidence="4 5" id="KW-0326">Glycosidase</keyword>
<evidence type="ECO:0000256" key="7">
    <source>
        <dbReference type="PIRSR" id="PIRSR005536-2"/>
    </source>
</evidence>
<dbReference type="Pfam" id="PF16875">
    <property type="entry name" value="Glyco_hydro_36N"/>
    <property type="match status" value="1"/>
</dbReference>
<sequence length="710" mass="81594">MQEYIRLTSPVNDLILRTAPYPEILYFGEHLEQFDEADILSLGRAIPNGGLDVDVPLTLAAEHGRGNFYSPTLEGHRNGMDWSPVFQTSAVEFEKNFVKLTALDPIAGLAFATEFTLDHNGVLKMRNTITNQKGGDYTLDRLGITFPLPDHAEEVMSFYGRWLREFQPNRTLLKHGAVIQENRMGRSSHEYPPILIVGEPHFSEQQGNLWGFHFAWSGNTRLRADVRIDGRRFVQFESLLFAGEIVLAEGESYTTPWLYTTYSSRGLNGMSQQFHRHVREHIVKYPRPCPRPVHLNIWEGVFFDHQVEHIIAMAEKAAEMGVERFIIDDGWFIGRNDDFGGLGDWYLDENKYPQGLNPVINRVHELGMEFGIWVELEMINKPTKLYQAHPDWLLEIKGYDQPEERHQYTLDLQNPQVFDYLLERMNWLLGEHKIDYIKWDMNRRIVQPGHNGRSSLDGQTRAMYRLHDEIRKRHPHVEIEACASGGGRIDYEILKRTQRFWTSDNTEALERQKIQRGMSYFFPPETMGAHISSPQNCSTGRTLDLQFRGLTALFGHMGVELDPVKEAAEKAGFAKYIALHKSLRTLLHSGNVVRVDTRDETQLIHGVVAQDQSEAIFCFVQLAMPEYLLPGIFKVPELQPNATYRVHVLDLPTGLRNGTSGHLMKKYPQWLQKALQGESLEFTGEWLTKVGLTLIHLDPATAILFKFERV</sequence>
<evidence type="ECO:0000313" key="9">
    <source>
        <dbReference type="EMBL" id="PJG86561.1"/>
    </source>
</evidence>
<dbReference type="CDD" id="cd14791">
    <property type="entry name" value="GH36"/>
    <property type="match status" value="1"/>
</dbReference>
<dbReference type="PANTHER" id="PTHR43053">
    <property type="entry name" value="GLYCOSIDASE FAMILY 31"/>
    <property type="match status" value="1"/>
</dbReference>
<protein>
    <recommendedName>
        <fullName evidence="2 5">Alpha-galactosidase</fullName>
        <ecNumber evidence="2 5">3.2.1.22</ecNumber>
    </recommendedName>
</protein>
<accession>A0A2M8S624</accession>
<evidence type="ECO:0000256" key="6">
    <source>
        <dbReference type="PIRSR" id="PIRSR005536-1"/>
    </source>
</evidence>
<keyword evidence="3 5" id="KW-0378">Hydrolase</keyword>
<dbReference type="SUPFAM" id="SSF51445">
    <property type="entry name" value="(Trans)glycosidases"/>
    <property type="match status" value="1"/>
</dbReference>
<dbReference type="Gene3D" id="2.70.98.60">
    <property type="entry name" value="alpha-galactosidase from lactobacil brevis"/>
    <property type="match status" value="1"/>
</dbReference>
<dbReference type="PANTHER" id="PTHR43053:SF3">
    <property type="entry name" value="ALPHA-GALACTOSIDASE C-RELATED"/>
    <property type="match status" value="1"/>
</dbReference>
<organism evidence="9 10">
    <name type="scientific">Conservatibacter flavescens</name>
    <dbReference type="NCBI Taxonomy" id="28161"/>
    <lineage>
        <taxon>Bacteria</taxon>
        <taxon>Pseudomonadati</taxon>
        <taxon>Pseudomonadota</taxon>
        <taxon>Gammaproteobacteria</taxon>
        <taxon>Pasteurellales</taxon>
        <taxon>Pasteurellaceae</taxon>
        <taxon>Conservatibacter</taxon>
    </lineage>
</organism>
<feature type="active site" description="Nucleophile" evidence="6">
    <location>
        <position position="440"/>
    </location>
</feature>
<evidence type="ECO:0000259" key="8">
    <source>
        <dbReference type="Pfam" id="PF16875"/>
    </source>
</evidence>
<feature type="domain" description="Glycosyl hydrolase family 36 N-terminal" evidence="8">
    <location>
        <begin position="21"/>
        <end position="234"/>
    </location>
</feature>
<dbReference type="InterPro" id="IPR000111">
    <property type="entry name" value="Glyco_hydro_27/36_CS"/>
</dbReference>
<dbReference type="InterPro" id="IPR031704">
    <property type="entry name" value="Glyco_hydro_36_N"/>
</dbReference>
<dbReference type="InterPro" id="IPR050985">
    <property type="entry name" value="Alpha-glycosidase_related"/>
</dbReference>
<evidence type="ECO:0000256" key="1">
    <source>
        <dbReference type="ARBA" id="ARBA00001255"/>
    </source>
</evidence>
<dbReference type="InterPro" id="IPR038417">
    <property type="entry name" value="Alpga-gal_N_sf"/>
</dbReference>
<dbReference type="PIRSF" id="PIRSF005536">
    <property type="entry name" value="Agal"/>
    <property type="match status" value="1"/>
</dbReference>
<dbReference type="Proteomes" id="UP000229329">
    <property type="component" value="Unassembled WGS sequence"/>
</dbReference>
<dbReference type="EMBL" id="PHHA01000002">
    <property type="protein sequence ID" value="PJG86561.1"/>
    <property type="molecule type" value="Genomic_DNA"/>
</dbReference>
<dbReference type="RefSeq" id="WP_100287836.1">
    <property type="nucleotide sequence ID" value="NZ_PHHA01000002.1"/>
</dbReference>
<dbReference type="Gene3D" id="3.20.20.70">
    <property type="entry name" value="Aldolase class I"/>
    <property type="match status" value="1"/>
</dbReference>
<feature type="binding site" evidence="7">
    <location>
        <position position="162"/>
    </location>
    <ligand>
        <name>substrate</name>
    </ligand>
</feature>
<dbReference type="Gene3D" id="2.60.40.1180">
    <property type="entry name" value="Golgi alpha-mannosidase II"/>
    <property type="match status" value="1"/>
</dbReference>
<comment type="similarity">
    <text evidence="5">Belongs to the glycosyl hydrolase.</text>
</comment>
<evidence type="ECO:0000256" key="4">
    <source>
        <dbReference type="ARBA" id="ARBA00023295"/>
    </source>
</evidence>
<keyword evidence="10" id="KW-1185">Reference proteome</keyword>
<comment type="catalytic activity">
    <reaction evidence="1 5">
        <text>Hydrolysis of terminal, non-reducing alpha-D-galactose residues in alpha-D-galactosides, including galactose oligosaccharides, galactomannans and galactolipids.</text>
        <dbReference type="EC" id="3.2.1.22"/>
    </reaction>
</comment>
<feature type="binding site" evidence="7">
    <location>
        <position position="482"/>
    </location>
    <ligand>
        <name>substrate</name>
    </ligand>
</feature>
<feature type="active site" description="Proton donor" evidence="6">
    <location>
        <position position="504"/>
    </location>
</feature>
<feature type="binding site" evidence="7">
    <location>
        <position position="504"/>
    </location>
    <ligand>
        <name>substrate</name>
    </ligand>
</feature>
<dbReference type="InterPro" id="IPR013780">
    <property type="entry name" value="Glyco_hydro_b"/>
</dbReference>
<dbReference type="InterPro" id="IPR002252">
    <property type="entry name" value="Glyco_hydro_36"/>
</dbReference>
<feature type="binding site" evidence="7">
    <location>
        <position position="405"/>
    </location>
    <ligand>
        <name>substrate</name>
    </ligand>
</feature>
<gene>
    <name evidence="9" type="ORF">CVP05_01780</name>
</gene>
<dbReference type="InterPro" id="IPR013785">
    <property type="entry name" value="Aldolase_TIM"/>
</dbReference>
<dbReference type="OrthoDB" id="9758822at2"/>
<dbReference type="PRINTS" id="PR00743">
    <property type="entry name" value="GLHYDRLASE36"/>
</dbReference>
<dbReference type="GO" id="GO:0004557">
    <property type="term" value="F:alpha-galactosidase activity"/>
    <property type="evidence" value="ECO:0007669"/>
    <property type="project" value="UniProtKB-UniRule"/>
</dbReference>
<dbReference type="PROSITE" id="PS00512">
    <property type="entry name" value="ALPHA_GALACTOSIDASE"/>
    <property type="match status" value="1"/>
</dbReference>
<feature type="binding site" evidence="7">
    <location>
        <begin position="438"/>
        <end position="442"/>
    </location>
    <ligand>
        <name>substrate</name>
    </ligand>
</feature>
<dbReference type="FunFam" id="3.20.20.70:FF:000118">
    <property type="entry name" value="Alpha-galactosidase"/>
    <property type="match status" value="1"/>
</dbReference>
<evidence type="ECO:0000256" key="2">
    <source>
        <dbReference type="ARBA" id="ARBA00012755"/>
    </source>
</evidence>
<evidence type="ECO:0000313" key="10">
    <source>
        <dbReference type="Proteomes" id="UP000229329"/>
    </source>
</evidence>